<feature type="domain" description="Ribosomal RNA small subunit methyltransferase E methyltransferase" evidence="13">
    <location>
        <begin position="34"/>
        <end position="203"/>
    </location>
</feature>
<evidence type="ECO:0000256" key="1">
    <source>
        <dbReference type="ARBA" id="ARBA00004496"/>
    </source>
</evidence>
<dbReference type="NCBIfam" id="TIGR00046">
    <property type="entry name" value="RsmE family RNA methyltransferase"/>
    <property type="match status" value="1"/>
</dbReference>
<evidence type="ECO:0000256" key="4">
    <source>
        <dbReference type="ARBA" id="ARBA00013673"/>
    </source>
</evidence>
<comment type="subcellular location">
    <subcellularLocation>
        <location evidence="1 12">Cytoplasm</location>
    </subcellularLocation>
</comment>
<organism evidence="14 15">
    <name type="scientific">Alloscardovia macacae</name>
    <dbReference type="NCBI Taxonomy" id="1160091"/>
    <lineage>
        <taxon>Bacteria</taxon>
        <taxon>Bacillati</taxon>
        <taxon>Actinomycetota</taxon>
        <taxon>Actinomycetes</taxon>
        <taxon>Bifidobacteriales</taxon>
        <taxon>Bifidobacteriaceae</taxon>
        <taxon>Alloscardovia</taxon>
    </lineage>
</organism>
<dbReference type="Gene3D" id="3.40.1280.10">
    <property type="match status" value="1"/>
</dbReference>
<evidence type="ECO:0000256" key="12">
    <source>
        <dbReference type="PIRNR" id="PIRNR015601"/>
    </source>
</evidence>
<evidence type="ECO:0000256" key="9">
    <source>
        <dbReference type="ARBA" id="ARBA00022691"/>
    </source>
</evidence>
<evidence type="ECO:0000259" key="13">
    <source>
        <dbReference type="Pfam" id="PF04452"/>
    </source>
</evidence>
<sequence length="211" mass="22988">MILSDGEGHRAVVTLLDETSGTVQVGDVEEVDEPEVRLGLIQALAKSGRDEQAIEMATEVGVDAVMPWQAQRSIVQWKGAKAEKALSKWRDLLTAATEQSRRSRMPELLSLHTTKQLISWTRERTEAGDVVLILHQDATETWGQFEDVVRAVQRGTIWVVVGPEGGITDDEVAALKDAGAHALVIGQNILRASSAGPVALTLLSRVMGRYE</sequence>
<keyword evidence="5 12" id="KW-0963">Cytoplasm</keyword>
<dbReference type="InterPro" id="IPR029028">
    <property type="entry name" value="Alpha/beta_knot_MTases"/>
</dbReference>
<dbReference type="EMBL" id="MWWT01000005">
    <property type="protein sequence ID" value="OZG54530.1"/>
    <property type="molecule type" value="Genomic_DNA"/>
</dbReference>
<dbReference type="EC" id="2.1.1.193" evidence="3 12"/>
<evidence type="ECO:0000256" key="3">
    <source>
        <dbReference type="ARBA" id="ARBA00012328"/>
    </source>
</evidence>
<dbReference type="AlphaFoldDB" id="A0A261F5X7"/>
<dbReference type="Pfam" id="PF04452">
    <property type="entry name" value="Methyltrans_RNA"/>
    <property type="match status" value="1"/>
</dbReference>
<reference evidence="14 15" key="1">
    <citation type="journal article" date="2017" name="BMC Genomics">
        <title>Comparative genomic and phylogenomic analyses of the Bifidobacteriaceae family.</title>
        <authorList>
            <person name="Lugli G.A."/>
            <person name="Milani C."/>
            <person name="Turroni F."/>
            <person name="Duranti S."/>
            <person name="Mancabelli L."/>
            <person name="Mangifesta M."/>
            <person name="Ferrario C."/>
            <person name="Modesto M."/>
            <person name="Mattarelli P."/>
            <person name="Jiri K."/>
            <person name="van Sinderen D."/>
            <person name="Ventura M."/>
        </authorList>
    </citation>
    <scope>NUCLEOTIDE SEQUENCE [LARGE SCALE GENOMIC DNA]</scope>
    <source>
        <strain evidence="14 15">DSM 24762</strain>
    </source>
</reference>
<accession>A0A261F5X7</accession>
<evidence type="ECO:0000256" key="7">
    <source>
        <dbReference type="ARBA" id="ARBA00022603"/>
    </source>
</evidence>
<keyword evidence="7 12" id="KW-0489">Methyltransferase</keyword>
<evidence type="ECO:0000256" key="6">
    <source>
        <dbReference type="ARBA" id="ARBA00022552"/>
    </source>
</evidence>
<dbReference type="GO" id="GO:0070475">
    <property type="term" value="P:rRNA base methylation"/>
    <property type="evidence" value="ECO:0007669"/>
    <property type="project" value="TreeGrafter"/>
</dbReference>
<proteinExistence type="inferred from homology"/>
<evidence type="ECO:0000313" key="14">
    <source>
        <dbReference type="EMBL" id="OZG54530.1"/>
    </source>
</evidence>
<evidence type="ECO:0000256" key="2">
    <source>
        <dbReference type="ARBA" id="ARBA00005528"/>
    </source>
</evidence>
<dbReference type="InterPro" id="IPR029026">
    <property type="entry name" value="tRNA_m1G_MTases_N"/>
</dbReference>
<evidence type="ECO:0000256" key="10">
    <source>
        <dbReference type="ARBA" id="ARBA00025699"/>
    </source>
</evidence>
<evidence type="ECO:0000313" key="15">
    <source>
        <dbReference type="Proteomes" id="UP000243657"/>
    </source>
</evidence>
<comment type="caution">
    <text evidence="14">The sequence shown here is derived from an EMBL/GenBank/DDBJ whole genome shotgun (WGS) entry which is preliminary data.</text>
</comment>
<dbReference type="GO" id="GO:0070042">
    <property type="term" value="F:rRNA (uridine-N3-)-methyltransferase activity"/>
    <property type="evidence" value="ECO:0007669"/>
    <property type="project" value="TreeGrafter"/>
</dbReference>
<dbReference type="PIRSF" id="PIRSF015601">
    <property type="entry name" value="MTase_slr0722"/>
    <property type="match status" value="1"/>
</dbReference>
<keyword evidence="15" id="KW-1185">Reference proteome</keyword>
<dbReference type="NCBIfam" id="NF008693">
    <property type="entry name" value="PRK11713.2-3"/>
    <property type="match status" value="1"/>
</dbReference>
<comment type="similarity">
    <text evidence="2 12">Belongs to the RNA methyltransferase RsmE family.</text>
</comment>
<dbReference type="Proteomes" id="UP000243657">
    <property type="component" value="Unassembled WGS sequence"/>
</dbReference>
<dbReference type="GO" id="GO:0005737">
    <property type="term" value="C:cytoplasm"/>
    <property type="evidence" value="ECO:0007669"/>
    <property type="project" value="UniProtKB-SubCell"/>
</dbReference>
<comment type="function">
    <text evidence="10 12">Specifically methylates the N3 position of the uracil ring of uridine 1498 (m3U1498) in 16S rRNA. Acts on the fully assembled 30S ribosomal subunit.</text>
</comment>
<keyword evidence="6 12" id="KW-0698">rRNA processing</keyword>
<keyword evidence="8 12" id="KW-0808">Transferase</keyword>
<keyword evidence="9 12" id="KW-0949">S-adenosyl-L-methionine</keyword>
<dbReference type="InterPro" id="IPR006700">
    <property type="entry name" value="RsmE"/>
</dbReference>
<gene>
    <name evidence="14" type="ORF">ALMA_0991</name>
</gene>
<evidence type="ECO:0000256" key="5">
    <source>
        <dbReference type="ARBA" id="ARBA00022490"/>
    </source>
</evidence>
<dbReference type="SUPFAM" id="SSF75217">
    <property type="entry name" value="alpha/beta knot"/>
    <property type="match status" value="1"/>
</dbReference>
<comment type="catalytic activity">
    <reaction evidence="11 12">
        <text>uridine(1498) in 16S rRNA + S-adenosyl-L-methionine = N(3)-methyluridine(1498) in 16S rRNA + S-adenosyl-L-homocysteine + H(+)</text>
        <dbReference type="Rhea" id="RHEA:42920"/>
        <dbReference type="Rhea" id="RHEA-COMP:10283"/>
        <dbReference type="Rhea" id="RHEA-COMP:10284"/>
        <dbReference type="ChEBI" id="CHEBI:15378"/>
        <dbReference type="ChEBI" id="CHEBI:57856"/>
        <dbReference type="ChEBI" id="CHEBI:59789"/>
        <dbReference type="ChEBI" id="CHEBI:65315"/>
        <dbReference type="ChEBI" id="CHEBI:74502"/>
        <dbReference type="EC" id="2.1.1.193"/>
    </reaction>
</comment>
<dbReference type="PANTHER" id="PTHR30027">
    <property type="entry name" value="RIBOSOMAL RNA SMALL SUBUNIT METHYLTRANSFERASE E"/>
    <property type="match status" value="1"/>
</dbReference>
<dbReference type="PANTHER" id="PTHR30027:SF3">
    <property type="entry name" value="16S RRNA (URACIL(1498)-N(3))-METHYLTRANSFERASE"/>
    <property type="match status" value="1"/>
</dbReference>
<name>A0A261F5X7_9BIFI</name>
<evidence type="ECO:0000256" key="8">
    <source>
        <dbReference type="ARBA" id="ARBA00022679"/>
    </source>
</evidence>
<dbReference type="CDD" id="cd18084">
    <property type="entry name" value="RsmE-like"/>
    <property type="match status" value="1"/>
</dbReference>
<evidence type="ECO:0000256" key="11">
    <source>
        <dbReference type="ARBA" id="ARBA00047944"/>
    </source>
</evidence>
<protein>
    <recommendedName>
        <fullName evidence="4 12">Ribosomal RNA small subunit methyltransferase E</fullName>
        <ecNumber evidence="3 12">2.1.1.193</ecNumber>
    </recommendedName>
</protein>
<dbReference type="InterPro" id="IPR046886">
    <property type="entry name" value="RsmE_MTase_dom"/>
</dbReference>